<accession>A0A1B0BR24</accession>
<organism evidence="1 2">
    <name type="scientific">Glossina palpalis gambiensis</name>
    <dbReference type="NCBI Taxonomy" id="67801"/>
    <lineage>
        <taxon>Eukaryota</taxon>
        <taxon>Metazoa</taxon>
        <taxon>Ecdysozoa</taxon>
        <taxon>Arthropoda</taxon>
        <taxon>Hexapoda</taxon>
        <taxon>Insecta</taxon>
        <taxon>Pterygota</taxon>
        <taxon>Neoptera</taxon>
        <taxon>Endopterygota</taxon>
        <taxon>Diptera</taxon>
        <taxon>Brachycera</taxon>
        <taxon>Muscomorpha</taxon>
        <taxon>Hippoboscoidea</taxon>
        <taxon>Glossinidae</taxon>
        <taxon>Glossina</taxon>
    </lineage>
</organism>
<evidence type="ECO:0008006" key="3">
    <source>
        <dbReference type="Google" id="ProtNLM"/>
    </source>
</evidence>
<proteinExistence type="predicted"/>
<reference evidence="1" key="2">
    <citation type="submission" date="2020-05" db="UniProtKB">
        <authorList>
            <consortium name="EnsemblMetazoa"/>
        </authorList>
    </citation>
    <scope>IDENTIFICATION</scope>
    <source>
        <strain evidence="1">IAEA</strain>
    </source>
</reference>
<dbReference type="EnsemblMetazoa" id="GPPI037893-RA">
    <property type="protein sequence ID" value="GPPI037893-PA"/>
    <property type="gene ID" value="GPPI037893"/>
</dbReference>
<dbReference type="Proteomes" id="UP000092460">
    <property type="component" value="Unassembled WGS sequence"/>
</dbReference>
<evidence type="ECO:0000313" key="1">
    <source>
        <dbReference type="EnsemblMetazoa" id="GPPI037893-PA"/>
    </source>
</evidence>
<dbReference type="STRING" id="67801.A0A1B0BR24"/>
<evidence type="ECO:0000313" key="2">
    <source>
        <dbReference type="Proteomes" id="UP000092460"/>
    </source>
</evidence>
<reference evidence="2" key="1">
    <citation type="submission" date="2015-01" db="EMBL/GenBank/DDBJ databases">
        <authorList>
            <person name="Aksoy S."/>
            <person name="Warren W."/>
            <person name="Wilson R.K."/>
        </authorList>
    </citation>
    <scope>NUCLEOTIDE SEQUENCE [LARGE SCALE GENOMIC DNA]</scope>
    <source>
        <strain evidence="2">IAEA</strain>
    </source>
</reference>
<name>A0A1B0BR24_9MUSC</name>
<protein>
    <recommendedName>
        <fullName evidence="3">Follicle cell protein 3C-1</fullName>
    </recommendedName>
</protein>
<sequence length="231" mass="26230">MTIVWPVIDSRVNEKTTLSIIDDHNLTDTLTTSVRPVDLYTNNSSNRMRSKKSQDRTAITTNLPIISKNTVADHISSSTPLITKSASAYDQVPCTCGIFLGSQLKSQNITNNSALIISELNRFYNCDKRGQMRCQTNCLEQVHKTKDKLNNIKFIFNIDPCISSFIFSFKQIMQFLPKSDRIICASSSDDLLKEKAYLLIKNCDNYWINTKLTSGHEYCCKDGKPYKCTNK</sequence>
<dbReference type="EMBL" id="JXJN01018869">
    <property type="status" value="NOT_ANNOTATED_CDS"/>
    <property type="molecule type" value="Genomic_DNA"/>
</dbReference>
<keyword evidence="2" id="KW-1185">Reference proteome</keyword>
<dbReference type="VEuPathDB" id="VectorBase:GPPI037893"/>
<dbReference type="AlphaFoldDB" id="A0A1B0BR24"/>